<name>S7RSM2_GLOTA</name>
<protein>
    <submittedName>
        <fullName evidence="1">Uncharacterized protein</fullName>
    </submittedName>
</protein>
<keyword evidence="2" id="KW-1185">Reference proteome</keyword>
<dbReference type="KEGG" id="gtr:GLOTRDRAFT_129222"/>
<reference evidence="1 2" key="1">
    <citation type="journal article" date="2012" name="Science">
        <title>The Paleozoic origin of enzymatic lignin decomposition reconstructed from 31 fungal genomes.</title>
        <authorList>
            <person name="Floudas D."/>
            <person name="Binder M."/>
            <person name="Riley R."/>
            <person name="Barry K."/>
            <person name="Blanchette R.A."/>
            <person name="Henrissat B."/>
            <person name="Martinez A.T."/>
            <person name="Otillar R."/>
            <person name="Spatafora J.W."/>
            <person name="Yadav J.S."/>
            <person name="Aerts A."/>
            <person name="Benoit I."/>
            <person name="Boyd A."/>
            <person name="Carlson A."/>
            <person name="Copeland A."/>
            <person name="Coutinho P.M."/>
            <person name="de Vries R.P."/>
            <person name="Ferreira P."/>
            <person name="Findley K."/>
            <person name="Foster B."/>
            <person name="Gaskell J."/>
            <person name="Glotzer D."/>
            <person name="Gorecki P."/>
            <person name="Heitman J."/>
            <person name="Hesse C."/>
            <person name="Hori C."/>
            <person name="Igarashi K."/>
            <person name="Jurgens J.A."/>
            <person name="Kallen N."/>
            <person name="Kersten P."/>
            <person name="Kohler A."/>
            <person name="Kuees U."/>
            <person name="Kumar T.K.A."/>
            <person name="Kuo A."/>
            <person name="LaButti K."/>
            <person name="Larrondo L.F."/>
            <person name="Lindquist E."/>
            <person name="Ling A."/>
            <person name="Lombard V."/>
            <person name="Lucas S."/>
            <person name="Lundell T."/>
            <person name="Martin R."/>
            <person name="McLaughlin D.J."/>
            <person name="Morgenstern I."/>
            <person name="Morin E."/>
            <person name="Murat C."/>
            <person name="Nagy L.G."/>
            <person name="Nolan M."/>
            <person name="Ohm R.A."/>
            <person name="Patyshakuliyeva A."/>
            <person name="Rokas A."/>
            <person name="Ruiz-Duenas F.J."/>
            <person name="Sabat G."/>
            <person name="Salamov A."/>
            <person name="Samejima M."/>
            <person name="Schmutz J."/>
            <person name="Slot J.C."/>
            <person name="St John F."/>
            <person name="Stenlid J."/>
            <person name="Sun H."/>
            <person name="Sun S."/>
            <person name="Syed K."/>
            <person name="Tsang A."/>
            <person name="Wiebenga A."/>
            <person name="Young D."/>
            <person name="Pisabarro A."/>
            <person name="Eastwood D.C."/>
            <person name="Martin F."/>
            <person name="Cullen D."/>
            <person name="Grigoriev I.V."/>
            <person name="Hibbett D.S."/>
        </authorList>
    </citation>
    <scope>NUCLEOTIDE SEQUENCE [LARGE SCALE GENOMIC DNA]</scope>
    <source>
        <strain evidence="1 2">ATCC 11539</strain>
    </source>
</reference>
<sequence>MSIYQIAVPVGHGVVIELFGGYLVSWKDLPTTSHHPSKSLTEVLRLLARNTIGIDLPVLTAYDGTALVVAVRTSVFIPSRNAPRNVAEYIREHLTDSTLRWSRVAQMDDLRQPTWKTGSYAHPPMALAKDVLDLIGVDRAPYVYATCLQKPTETVQAPIDRSPEGTTRSRVHLLYNSDIECIHEGYALYESDFNRNPQLLYCPRSRSRIWGGFVLSRDVVDAWLHRRGLNWKPQRTAELEPAALEELKAELRRTSGKSLAVHRIHPLWKRLSYGNALFGTVRNPTWFIHTHNLNHGSGGPSLDQHPVEFCHLEDQVEVNSFEDYSALCAFLDGEGLPITRLKYEEVPARPLIFD</sequence>
<dbReference type="Proteomes" id="UP000030669">
    <property type="component" value="Unassembled WGS sequence"/>
</dbReference>
<evidence type="ECO:0000313" key="2">
    <source>
        <dbReference type="Proteomes" id="UP000030669"/>
    </source>
</evidence>
<dbReference type="RefSeq" id="XP_007866021.1">
    <property type="nucleotide sequence ID" value="XM_007867830.1"/>
</dbReference>
<organism evidence="1 2">
    <name type="scientific">Gloeophyllum trabeum (strain ATCC 11539 / FP-39264 / Madison 617)</name>
    <name type="common">Brown rot fungus</name>
    <dbReference type="NCBI Taxonomy" id="670483"/>
    <lineage>
        <taxon>Eukaryota</taxon>
        <taxon>Fungi</taxon>
        <taxon>Dikarya</taxon>
        <taxon>Basidiomycota</taxon>
        <taxon>Agaricomycotina</taxon>
        <taxon>Agaricomycetes</taxon>
        <taxon>Gloeophyllales</taxon>
        <taxon>Gloeophyllaceae</taxon>
        <taxon>Gloeophyllum</taxon>
    </lineage>
</organism>
<accession>S7RSM2</accession>
<gene>
    <name evidence="1" type="ORF">GLOTRDRAFT_129222</name>
</gene>
<dbReference type="GeneID" id="19301872"/>
<dbReference type="AlphaFoldDB" id="S7RSM2"/>
<proteinExistence type="predicted"/>
<dbReference type="HOGENOM" id="CLU_763022_0_0_1"/>
<dbReference type="EMBL" id="KB469301">
    <property type="protein sequence ID" value="EPQ56019.1"/>
    <property type="molecule type" value="Genomic_DNA"/>
</dbReference>
<evidence type="ECO:0000313" key="1">
    <source>
        <dbReference type="EMBL" id="EPQ56019.1"/>
    </source>
</evidence>